<dbReference type="Gene3D" id="3.60.130.20">
    <property type="entry name" value="Oxoglutarate/iron-dependent oxygenase, C-terminal degradation domain"/>
    <property type="match status" value="1"/>
</dbReference>
<comment type="catalytic activity">
    <reaction evidence="11">
        <text>[ribosomal protein uS12]-(3S)-3-hydroxy-L-proline + 2-oxoglutarate + O2 = [ribosomal protein uS12]-(3S)-3,4-dihydroxy-L-proline + succinate + CO2</text>
        <dbReference type="Rhea" id="RHEA:54160"/>
        <dbReference type="Rhea" id="RHEA-COMP:13817"/>
        <dbReference type="Rhea" id="RHEA-COMP:13818"/>
        <dbReference type="ChEBI" id="CHEBI:15379"/>
        <dbReference type="ChEBI" id="CHEBI:16526"/>
        <dbReference type="ChEBI" id="CHEBI:16810"/>
        <dbReference type="ChEBI" id="CHEBI:30031"/>
        <dbReference type="ChEBI" id="CHEBI:85428"/>
        <dbReference type="ChEBI" id="CHEBI:138052"/>
    </reaction>
</comment>
<dbReference type="FunFam" id="3.60.130.20:FF:000002">
    <property type="entry name" value="Prolyl 3,4-dihydroxylase TPA1"/>
    <property type="match status" value="1"/>
</dbReference>
<keyword evidence="16" id="KW-1185">Reference proteome</keyword>
<protein>
    <recommendedName>
        <fullName evidence="12">uS12 prolyl 3,4-dihydroxylase</fullName>
    </recommendedName>
</protein>
<evidence type="ECO:0000256" key="6">
    <source>
        <dbReference type="ARBA" id="ARBA00022964"/>
    </source>
</evidence>
<dbReference type="GO" id="GO:0031418">
    <property type="term" value="F:L-ascorbic acid binding"/>
    <property type="evidence" value="ECO:0007669"/>
    <property type="project" value="UniProtKB-KW"/>
</dbReference>
<evidence type="ECO:0000256" key="12">
    <source>
        <dbReference type="ARBA" id="ARBA00081607"/>
    </source>
</evidence>
<dbReference type="Proteomes" id="UP000190274">
    <property type="component" value="Chromosome A"/>
</dbReference>
<dbReference type="GO" id="GO:0008143">
    <property type="term" value="F:poly(A) binding"/>
    <property type="evidence" value="ECO:0007669"/>
    <property type="project" value="EnsemblFungi"/>
</dbReference>
<evidence type="ECO:0000313" key="15">
    <source>
        <dbReference type="EMBL" id="SCU78435.1"/>
    </source>
</evidence>
<dbReference type="OrthoDB" id="430522at2759"/>
<dbReference type="SMART" id="SM00702">
    <property type="entry name" value="P4Hc"/>
    <property type="match status" value="1"/>
</dbReference>
<dbReference type="GO" id="GO:0140311">
    <property type="term" value="F:protein sequestering activity"/>
    <property type="evidence" value="ECO:0007669"/>
    <property type="project" value="EnsemblFungi"/>
</dbReference>
<dbReference type="GO" id="GO:0008198">
    <property type="term" value="F:ferrous iron binding"/>
    <property type="evidence" value="ECO:0007669"/>
    <property type="project" value="EnsemblFungi"/>
</dbReference>
<dbReference type="GO" id="GO:0071456">
    <property type="term" value="P:cellular response to hypoxia"/>
    <property type="evidence" value="ECO:0007669"/>
    <property type="project" value="EnsemblFungi"/>
</dbReference>
<evidence type="ECO:0000256" key="9">
    <source>
        <dbReference type="ARBA" id="ARBA00023242"/>
    </source>
</evidence>
<reference evidence="15 16" key="1">
    <citation type="submission" date="2016-03" db="EMBL/GenBank/DDBJ databases">
        <authorList>
            <person name="Devillers H."/>
        </authorList>
    </citation>
    <scope>NUCLEOTIDE SEQUENCE [LARGE SCALE GENOMIC DNA]</scope>
    <source>
        <strain evidence="15">CBS 10888</strain>
    </source>
</reference>
<evidence type="ECO:0000256" key="4">
    <source>
        <dbReference type="ARBA" id="ARBA00022723"/>
    </source>
</evidence>
<accession>A0A1G4IP22</accession>
<dbReference type="InterPro" id="IPR005123">
    <property type="entry name" value="Oxoglu/Fe-dep_dioxygenase_dom"/>
</dbReference>
<feature type="region of interest" description="Disordered" evidence="13">
    <location>
        <begin position="613"/>
        <end position="643"/>
    </location>
</feature>
<evidence type="ECO:0000256" key="7">
    <source>
        <dbReference type="ARBA" id="ARBA00023002"/>
    </source>
</evidence>
<evidence type="ECO:0000256" key="11">
    <source>
        <dbReference type="ARBA" id="ARBA00051966"/>
    </source>
</evidence>
<dbReference type="GO" id="GO:0019826">
    <property type="term" value="F:oxygen sensor activity"/>
    <property type="evidence" value="ECO:0007669"/>
    <property type="project" value="EnsemblFungi"/>
</dbReference>
<dbReference type="Gene3D" id="2.60.120.620">
    <property type="entry name" value="q2cbj1_9rhob like domain"/>
    <property type="match status" value="1"/>
</dbReference>
<keyword evidence="7" id="KW-0560">Oxidoreductase</keyword>
<dbReference type="GO" id="GO:0031543">
    <property type="term" value="F:peptidyl-proline dioxygenase activity"/>
    <property type="evidence" value="ECO:0007669"/>
    <property type="project" value="EnsemblFungi"/>
</dbReference>
<comment type="catalytic activity">
    <reaction evidence="10">
        <text>[ribosomal protein uS12]-L-proline + 2-oxoglutarate + O2 = [ribosomal protein uS12]-(3S)-3-hydroxy-L-proline + succinate + CO2</text>
        <dbReference type="Rhea" id="RHEA:54156"/>
        <dbReference type="Rhea" id="RHEA-COMP:13816"/>
        <dbReference type="Rhea" id="RHEA-COMP:13818"/>
        <dbReference type="ChEBI" id="CHEBI:15379"/>
        <dbReference type="ChEBI" id="CHEBI:16526"/>
        <dbReference type="ChEBI" id="CHEBI:16810"/>
        <dbReference type="ChEBI" id="CHEBI:30031"/>
        <dbReference type="ChEBI" id="CHEBI:50342"/>
        <dbReference type="ChEBI" id="CHEBI:85428"/>
    </reaction>
</comment>
<dbReference type="GO" id="GO:0006450">
    <property type="term" value="P:regulation of translational fidelity"/>
    <property type="evidence" value="ECO:0007669"/>
    <property type="project" value="EnsemblFungi"/>
</dbReference>
<dbReference type="GO" id="GO:0005634">
    <property type="term" value="C:nucleus"/>
    <property type="evidence" value="ECO:0007669"/>
    <property type="project" value="UniProtKB-SubCell"/>
</dbReference>
<dbReference type="Pfam" id="PF10637">
    <property type="entry name" value="Ofd1_CTDD"/>
    <property type="match status" value="1"/>
</dbReference>
<gene>
    <name evidence="15" type="ORF">LADA_0A05600G</name>
</gene>
<feature type="compositionally biased region" description="Acidic residues" evidence="13">
    <location>
        <begin position="618"/>
        <end position="634"/>
    </location>
</feature>
<evidence type="ECO:0000259" key="14">
    <source>
        <dbReference type="PROSITE" id="PS51471"/>
    </source>
</evidence>
<keyword evidence="6" id="KW-0223">Dioxygenase</keyword>
<sequence>MKRESGLPQKGSEHPHKQPTMEVDKVKSLFNAKIWDRAFQEGLQHEIKSAQPYNWGTIRDLVDDELLRNVRKEIETEIHFTNKETDIYKVNQSGDLANLSGLDWDDLSRLPSLCRLREILYSEVYRDVISYVTGAGKLSGEKMDMSINTYTKGCHLLTHDDVIGSRRVSFILYLPDPDKRWKDHYGGGLRLFPSIVANVPQSDHSAKLVPQFNQIALFQVQPGFSFHDVEEVHVNKHRLSIQGWYHIPQKGERGFVPGEEEEWVKTNTSTLAQLESNVLQDYEFPKSERDILPLHQIRHVDDFINAQSSDDMNEGKLPDLSLLSSKEVSYLAGYVSPHYLTAEGIHKLQSQFLEKSQLQVEDFLNEEKSEILKRHIKKDELEKECPYESSKVQAPWKTAIPPHKWRYLYIDGKSHENFHNEQDVLDRLNTEETPNYTLLSQVLDATKNDTELCLIEVVRFLKSSTFKKYLALLTFLSPLSEQVLIRRFRPGKDFTLATQVHKNELLGQVEGFVEAVLEGTLCLTPTDGWDSGEVGGYDLYMDNQDEGEGLDKDVDDAAVYKNDDSGDSVLINKPPSWNSLNLVLRDESVLQFIKYVSWSAKSSRWDITAQWDVKTVGDENDDSDSNNDDDDDHDSDIGNNNVQ</sequence>
<name>A0A1G4IP22_9SACH</name>
<comment type="subcellular location">
    <subcellularLocation>
        <location evidence="2">Nucleus</location>
    </subcellularLocation>
</comment>
<dbReference type="InterPro" id="IPR039558">
    <property type="entry name" value="TPA1/OFD1_N"/>
</dbReference>
<dbReference type="InterPro" id="IPR051842">
    <property type="entry name" value="uS12_prolyl_hydroxylase"/>
</dbReference>
<comment type="cofactor">
    <cofactor evidence="1">
        <name>L-ascorbate</name>
        <dbReference type="ChEBI" id="CHEBI:38290"/>
    </cofactor>
</comment>
<evidence type="ECO:0000256" key="1">
    <source>
        <dbReference type="ARBA" id="ARBA00001961"/>
    </source>
</evidence>
<dbReference type="GO" id="GO:0006449">
    <property type="term" value="P:regulation of translational termination"/>
    <property type="evidence" value="ECO:0007669"/>
    <property type="project" value="EnsemblFungi"/>
</dbReference>
<dbReference type="PANTHER" id="PTHR12117:SF0">
    <property type="entry name" value="PROLYL 3-HYDROXYLASE OGFOD1"/>
    <property type="match status" value="1"/>
</dbReference>
<dbReference type="InterPro" id="IPR006620">
    <property type="entry name" value="Pro_4_hyd_alph"/>
</dbReference>
<dbReference type="STRING" id="1266660.A0A1G4IP22"/>
<proteinExistence type="inferred from homology"/>
<evidence type="ECO:0000256" key="10">
    <source>
        <dbReference type="ARBA" id="ARBA00047444"/>
    </source>
</evidence>
<keyword evidence="9" id="KW-0539">Nucleus</keyword>
<evidence type="ECO:0000256" key="2">
    <source>
        <dbReference type="ARBA" id="ARBA00004123"/>
    </source>
</evidence>
<evidence type="ECO:0000256" key="3">
    <source>
        <dbReference type="ARBA" id="ARBA00007443"/>
    </source>
</evidence>
<dbReference type="FunFam" id="2.60.120.620:FF:000014">
    <property type="entry name" value="Prolyl 3,4-dihydroxylase TPA1"/>
    <property type="match status" value="1"/>
</dbReference>
<dbReference type="PROSITE" id="PS51471">
    <property type="entry name" value="FE2OG_OXY"/>
    <property type="match status" value="1"/>
</dbReference>
<dbReference type="PANTHER" id="PTHR12117">
    <property type="entry name" value="HISTONE ACETYLTRANSFERASE COMPLEX"/>
    <property type="match status" value="1"/>
</dbReference>
<dbReference type="InterPro" id="IPR043044">
    <property type="entry name" value="TPA1/Ofd1_C"/>
</dbReference>
<evidence type="ECO:0000313" key="16">
    <source>
        <dbReference type="Proteomes" id="UP000190274"/>
    </source>
</evidence>
<feature type="region of interest" description="Disordered" evidence="13">
    <location>
        <begin position="1"/>
        <end position="22"/>
    </location>
</feature>
<keyword evidence="8" id="KW-0408">Iron</keyword>
<dbReference type="InterPro" id="IPR019601">
    <property type="entry name" value="Oxoglutarate/Fe-dep_Oase_C"/>
</dbReference>
<comment type="similarity">
    <text evidence="3">Belongs to the TPA1 family.</text>
</comment>
<dbReference type="EMBL" id="LT598460">
    <property type="protein sequence ID" value="SCU78435.1"/>
    <property type="molecule type" value="Genomic_DNA"/>
</dbReference>
<feature type="domain" description="Fe2OG dioxygenase" evidence="14">
    <location>
        <begin position="141"/>
        <end position="247"/>
    </location>
</feature>
<dbReference type="GO" id="GO:2000639">
    <property type="term" value="P:negative regulation of SREBP signaling pathway"/>
    <property type="evidence" value="ECO:0007669"/>
    <property type="project" value="EnsemblFungi"/>
</dbReference>
<dbReference type="GO" id="GO:0000288">
    <property type="term" value="P:nuclear-transcribed mRNA catabolic process, deadenylation-dependent decay"/>
    <property type="evidence" value="ECO:0007669"/>
    <property type="project" value="EnsemblFungi"/>
</dbReference>
<dbReference type="Pfam" id="PF13661">
    <property type="entry name" value="2OG-FeII_Oxy_4"/>
    <property type="match status" value="1"/>
</dbReference>
<evidence type="ECO:0000256" key="13">
    <source>
        <dbReference type="SAM" id="MobiDB-lite"/>
    </source>
</evidence>
<evidence type="ECO:0000256" key="5">
    <source>
        <dbReference type="ARBA" id="ARBA00022896"/>
    </source>
</evidence>
<keyword evidence="5" id="KW-0847">Vitamin C</keyword>
<keyword evidence="4" id="KW-0479">Metal-binding</keyword>
<dbReference type="GO" id="GO:0006415">
    <property type="term" value="P:translational termination"/>
    <property type="evidence" value="ECO:0007669"/>
    <property type="project" value="EnsemblFungi"/>
</dbReference>
<dbReference type="AlphaFoldDB" id="A0A1G4IP22"/>
<dbReference type="GO" id="GO:0005737">
    <property type="term" value="C:cytoplasm"/>
    <property type="evidence" value="ECO:0007669"/>
    <property type="project" value="TreeGrafter"/>
</dbReference>
<feature type="compositionally biased region" description="Basic and acidic residues" evidence="13">
    <location>
        <begin position="1"/>
        <end position="16"/>
    </location>
</feature>
<evidence type="ECO:0000256" key="8">
    <source>
        <dbReference type="ARBA" id="ARBA00023004"/>
    </source>
</evidence>
<organism evidence="15 16">
    <name type="scientific">Lachancea dasiensis</name>
    <dbReference type="NCBI Taxonomy" id="1072105"/>
    <lineage>
        <taxon>Eukaryota</taxon>
        <taxon>Fungi</taxon>
        <taxon>Dikarya</taxon>
        <taxon>Ascomycota</taxon>
        <taxon>Saccharomycotina</taxon>
        <taxon>Saccharomycetes</taxon>
        <taxon>Saccharomycetales</taxon>
        <taxon>Saccharomycetaceae</taxon>
        <taxon>Lachancea</taxon>
    </lineage>
</organism>
<dbReference type="GO" id="GO:0032436">
    <property type="term" value="P:positive regulation of proteasomal ubiquitin-dependent protein catabolic process"/>
    <property type="evidence" value="ECO:0007669"/>
    <property type="project" value="EnsemblFungi"/>
</dbReference>